<dbReference type="RefSeq" id="WP_119886274.1">
    <property type="nucleotide sequence ID" value="NZ_CP067169.1"/>
</dbReference>
<evidence type="ECO:0000256" key="3">
    <source>
        <dbReference type="ARBA" id="ARBA00022723"/>
    </source>
</evidence>
<dbReference type="FunFam" id="1.10.630.10:FF:000018">
    <property type="entry name" value="Cytochrome P450 monooxygenase"/>
    <property type="match status" value="1"/>
</dbReference>
<sequence>MPIDLGAPEGTVRFDPTLPEFGSDPWGVYADLRARPGLPFWPEFDGHLVSRMADIRAIALDRRMVRAPAAFCPPGEVRRLKVAGNFHDMPFHERFVQTSMLDTDGPDHDRLRRAVFPFFTKTRLEGMRGFVTAWVDRAVDEALARGRIDFIADLAARLPGEVIGHLIGTDPAMAARMTAWSEDVVSYFDIDRTAAKKARAEEATRLFAALLEDLHAERAARPRDDLMSAMIGAERAGLLSHDELIATIMQILHAGHGSTIDVMGSGLHALLGHPDQMARLRAEPALMPQAVQEMFRFAAPLPFFHRYAAEDLSVAGRDWPRGTKFGLLYASANRDPEAFEAPDRFDIARRPNVHLAFGAGVHVCLGNNLARLNMEVLFAALLDRSAALEQAGPVRWKTGLQAHGPRSLPLRITPRA</sequence>
<evidence type="ECO:0000256" key="7">
    <source>
        <dbReference type="ARBA" id="ARBA00043906"/>
    </source>
</evidence>
<evidence type="ECO:0000256" key="5">
    <source>
        <dbReference type="ARBA" id="ARBA00023004"/>
    </source>
</evidence>
<dbReference type="CDD" id="cd20625">
    <property type="entry name" value="CYP164-like"/>
    <property type="match status" value="1"/>
</dbReference>
<dbReference type="GO" id="GO:0005506">
    <property type="term" value="F:iron ion binding"/>
    <property type="evidence" value="ECO:0007669"/>
    <property type="project" value="InterPro"/>
</dbReference>
<dbReference type="InterPro" id="IPR036396">
    <property type="entry name" value="Cyt_P450_sf"/>
</dbReference>
<evidence type="ECO:0000256" key="4">
    <source>
        <dbReference type="ARBA" id="ARBA00023002"/>
    </source>
</evidence>
<evidence type="ECO:0000256" key="1">
    <source>
        <dbReference type="ARBA" id="ARBA00010617"/>
    </source>
</evidence>
<comment type="caution">
    <text evidence="9">The sequence shown here is derived from an EMBL/GenBank/DDBJ whole genome shotgun (WGS) entry which is preliminary data.</text>
</comment>
<evidence type="ECO:0000256" key="6">
    <source>
        <dbReference type="ARBA" id="ARBA00023033"/>
    </source>
</evidence>
<accession>A0A418ZWC3</accession>
<reference evidence="9 10" key="1">
    <citation type="submission" date="2018-09" db="EMBL/GenBank/DDBJ databases">
        <title>Paracoccus onubensis nov. sp. a moderate halophilic bacterium isolated from Gruta de las Maravillas (Aracena, Spain).</title>
        <authorList>
            <person name="Jurado V."/>
            <person name="Gutierrez-Patricio S."/>
            <person name="Gonzalez-Pimentel J.L."/>
            <person name="Laiz L."/>
            <person name="Saiz-Jimenez C."/>
        </authorList>
    </citation>
    <scope>NUCLEOTIDE SEQUENCE [LARGE SCALE GENOMIC DNA]</scope>
    <source>
        <strain evidence="9 10">DSM 19484</strain>
    </source>
</reference>
<dbReference type="InterPro" id="IPR002397">
    <property type="entry name" value="Cyt_P450_B"/>
</dbReference>
<dbReference type="GO" id="GO:0020037">
    <property type="term" value="F:heme binding"/>
    <property type="evidence" value="ECO:0007669"/>
    <property type="project" value="InterPro"/>
</dbReference>
<dbReference type="InterPro" id="IPR001128">
    <property type="entry name" value="Cyt_P450"/>
</dbReference>
<keyword evidence="5 8" id="KW-0408">Iron</keyword>
<dbReference type="PROSITE" id="PS00086">
    <property type="entry name" value="CYTOCHROME_P450"/>
    <property type="match status" value="1"/>
</dbReference>
<protein>
    <submittedName>
        <fullName evidence="9">Cytochrome P450</fullName>
    </submittedName>
</protein>
<evidence type="ECO:0000256" key="8">
    <source>
        <dbReference type="RuleBase" id="RU000461"/>
    </source>
</evidence>
<keyword evidence="2 8" id="KW-0349">Heme</keyword>
<evidence type="ECO:0000256" key="2">
    <source>
        <dbReference type="ARBA" id="ARBA00022617"/>
    </source>
</evidence>
<dbReference type="EMBL" id="QZEV01000038">
    <property type="protein sequence ID" value="RJL04798.1"/>
    <property type="molecule type" value="Genomic_DNA"/>
</dbReference>
<keyword evidence="3 8" id="KW-0479">Metal-binding</keyword>
<dbReference type="SUPFAM" id="SSF48264">
    <property type="entry name" value="Cytochrome P450"/>
    <property type="match status" value="1"/>
</dbReference>
<dbReference type="PANTHER" id="PTHR46696">
    <property type="entry name" value="P450, PUTATIVE (EUROFUNG)-RELATED"/>
    <property type="match status" value="1"/>
</dbReference>
<evidence type="ECO:0000313" key="9">
    <source>
        <dbReference type="EMBL" id="RJL04798.1"/>
    </source>
</evidence>
<dbReference type="Pfam" id="PF00067">
    <property type="entry name" value="p450"/>
    <property type="match status" value="1"/>
</dbReference>
<dbReference type="OrthoDB" id="9801155at2"/>
<organism evidence="9 10">
    <name type="scientific">Paracoccus aestuarii</name>
    <dbReference type="NCBI Taxonomy" id="453842"/>
    <lineage>
        <taxon>Bacteria</taxon>
        <taxon>Pseudomonadati</taxon>
        <taxon>Pseudomonadota</taxon>
        <taxon>Alphaproteobacteria</taxon>
        <taxon>Rhodobacterales</taxon>
        <taxon>Paracoccaceae</taxon>
        <taxon>Paracoccus</taxon>
    </lineage>
</organism>
<comment type="function">
    <text evidence="7">Cytochromes P450 are a group of heme-thiolate monooxygenases. They oxidize a variety of structurally unrelated compounds, including steroids, fatty acids, and xenobiotics.</text>
</comment>
<dbReference type="PANTHER" id="PTHR46696:SF1">
    <property type="entry name" value="CYTOCHROME P450 YJIB-RELATED"/>
    <property type="match status" value="1"/>
</dbReference>
<gene>
    <name evidence="9" type="ORF">D3P06_09105</name>
</gene>
<dbReference type="Proteomes" id="UP000285530">
    <property type="component" value="Unassembled WGS sequence"/>
</dbReference>
<dbReference type="GO" id="GO:0004497">
    <property type="term" value="F:monooxygenase activity"/>
    <property type="evidence" value="ECO:0007669"/>
    <property type="project" value="UniProtKB-KW"/>
</dbReference>
<evidence type="ECO:0000313" key="10">
    <source>
        <dbReference type="Proteomes" id="UP000285530"/>
    </source>
</evidence>
<dbReference type="Gene3D" id="1.10.630.10">
    <property type="entry name" value="Cytochrome P450"/>
    <property type="match status" value="1"/>
</dbReference>
<proteinExistence type="inferred from homology"/>
<dbReference type="GO" id="GO:0016705">
    <property type="term" value="F:oxidoreductase activity, acting on paired donors, with incorporation or reduction of molecular oxygen"/>
    <property type="evidence" value="ECO:0007669"/>
    <property type="project" value="InterPro"/>
</dbReference>
<keyword evidence="4 8" id="KW-0560">Oxidoreductase</keyword>
<keyword evidence="6 8" id="KW-0503">Monooxygenase</keyword>
<comment type="similarity">
    <text evidence="1 8">Belongs to the cytochrome P450 family.</text>
</comment>
<dbReference type="InterPro" id="IPR017972">
    <property type="entry name" value="Cyt_P450_CS"/>
</dbReference>
<keyword evidence="10" id="KW-1185">Reference proteome</keyword>
<dbReference type="AlphaFoldDB" id="A0A418ZWC3"/>
<dbReference type="PRINTS" id="PR00359">
    <property type="entry name" value="BP450"/>
</dbReference>
<name>A0A418ZWC3_9RHOB</name>